<feature type="signal peptide" evidence="1">
    <location>
        <begin position="1"/>
        <end position="19"/>
    </location>
</feature>
<reference evidence="3" key="1">
    <citation type="submission" date="2022-12" db="EMBL/GenBank/DDBJ databases">
        <authorList>
            <person name="Petersen C."/>
        </authorList>
    </citation>
    <scope>NUCLEOTIDE SEQUENCE</scope>
    <source>
        <strain evidence="3">IBT 35675</strain>
    </source>
</reference>
<dbReference type="AlphaFoldDB" id="A0A9W9QVV9"/>
<protein>
    <recommendedName>
        <fullName evidence="2">VOC domain-containing protein</fullName>
    </recommendedName>
</protein>
<accession>A0A9W9QVV9</accession>
<reference evidence="3" key="2">
    <citation type="journal article" date="2023" name="IMA Fungus">
        <title>Comparative genomic study of the Penicillium genus elucidates a diverse pangenome and 15 lateral gene transfer events.</title>
        <authorList>
            <person name="Petersen C."/>
            <person name="Sorensen T."/>
            <person name="Nielsen M.R."/>
            <person name="Sondergaard T.E."/>
            <person name="Sorensen J.L."/>
            <person name="Fitzpatrick D.A."/>
            <person name="Frisvad J.C."/>
            <person name="Nielsen K.L."/>
        </authorList>
    </citation>
    <scope>NUCLEOTIDE SEQUENCE</scope>
    <source>
        <strain evidence="3">IBT 35675</strain>
    </source>
</reference>
<evidence type="ECO:0000259" key="2">
    <source>
        <dbReference type="PROSITE" id="PS51819"/>
    </source>
</evidence>
<dbReference type="SUPFAM" id="SSF54593">
    <property type="entry name" value="Glyoxalase/Bleomycin resistance protein/Dihydroxybiphenyl dioxygenase"/>
    <property type="match status" value="1"/>
</dbReference>
<keyword evidence="4" id="KW-1185">Reference proteome</keyword>
<evidence type="ECO:0000256" key="1">
    <source>
        <dbReference type="SAM" id="SignalP"/>
    </source>
</evidence>
<dbReference type="InterPro" id="IPR037523">
    <property type="entry name" value="VOC_core"/>
</dbReference>
<feature type="domain" description="VOC" evidence="2">
    <location>
        <begin position="49"/>
        <end position="228"/>
    </location>
</feature>
<dbReference type="InterPro" id="IPR004360">
    <property type="entry name" value="Glyas_Fos-R_dOase_dom"/>
</dbReference>
<dbReference type="PROSITE" id="PS51819">
    <property type="entry name" value="VOC"/>
    <property type="match status" value="1"/>
</dbReference>
<dbReference type="Proteomes" id="UP001148299">
    <property type="component" value="Unassembled WGS sequence"/>
</dbReference>
<dbReference type="Pfam" id="PF00903">
    <property type="entry name" value="Glyoxalase"/>
    <property type="match status" value="1"/>
</dbReference>
<sequence>MHLLNPLYLAVFIIQATNACNPTRRDIEGSDTFVIGNDGPAPAATLGFAINHIGLVTTRLDEMKTFYREVLGMRLLFDAHITPEYTVTYLGYSQGGRNGTGFQSGAELAAAKNNLWGLLELQQFNVSDDRLIASTERTNTFGHVGLVVPDTLKAEEWFRSKDVNILKSVTEPLKDYTGPVPNAFGLGEFAGLHLAAKKALIDAQGLIGLDHFLMIADPDGNLIEIQQQDA</sequence>
<feature type="chain" id="PRO_5040817175" description="VOC domain-containing protein" evidence="1">
    <location>
        <begin position="20"/>
        <end position="230"/>
    </location>
</feature>
<dbReference type="EMBL" id="JAPZBR010000007">
    <property type="protein sequence ID" value="KAJ5346655.1"/>
    <property type="molecule type" value="Genomic_DNA"/>
</dbReference>
<gene>
    <name evidence="3" type="ORF">N7541_009137</name>
</gene>
<dbReference type="InterPro" id="IPR029068">
    <property type="entry name" value="Glyas_Bleomycin-R_OHBP_Dase"/>
</dbReference>
<comment type="caution">
    <text evidence="3">The sequence shown here is derived from an EMBL/GenBank/DDBJ whole genome shotgun (WGS) entry which is preliminary data.</text>
</comment>
<keyword evidence="1" id="KW-0732">Signal</keyword>
<dbReference type="Gene3D" id="3.10.180.10">
    <property type="entry name" value="2,3-Dihydroxybiphenyl 1,2-Dioxygenase, domain 1"/>
    <property type="match status" value="1"/>
</dbReference>
<name>A0A9W9QVV9_PENBR</name>
<organism evidence="3 4">
    <name type="scientific">Penicillium brevicompactum</name>
    <dbReference type="NCBI Taxonomy" id="5074"/>
    <lineage>
        <taxon>Eukaryota</taxon>
        <taxon>Fungi</taxon>
        <taxon>Dikarya</taxon>
        <taxon>Ascomycota</taxon>
        <taxon>Pezizomycotina</taxon>
        <taxon>Eurotiomycetes</taxon>
        <taxon>Eurotiomycetidae</taxon>
        <taxon>Eurotiales</taxon>
        <taxon>Aspergillaceae</taxon>
        <taxon>Penicillium</taxon>
    </lineage>
</organism>
<evidence type="ECO:0000313" key="4">
    <source>
        <dbReference type="Proteomes" id="UP001148299"/>
    </source>
</evidence>
<proteinExistence type="predicted"/>
<evidence type="ECO:0000313" key="3">
    <source>
        <dbReference type="EMBL" id="KAJ5346655.1"/>
    </source>
</evidence>